<protein>
    <recommendedName>
        <fullName evidence="3">Mannosyl-glycoprotein endo-beta-N-acetylglucosamidase-like domain-containing protein</fullName>
    </recommendedName>
</protein>
<dbReference type="Proteomes" id="UP001320544">
    <property type="component" value="Chromosome"/>
</dbReference>
<dbReference type="InterPro" id="IPR007253">
    <property type="entry name" value="Cell_wall-bd_2"/>
</dbReference>
<dbReference type="Gene3D" id="1.10.530.10">
    <property type="match status" value="1"/>
</dbReference>
<evidence type="ECO:0000313" key="4">
    <source>
        <dbReference type="EMBL" id="BDE95980.1"/>
    </source>
</evidence>
<dbReference type="PANTHER" id="PTHR30032">
    <property type="entry name" value="N-ACETYLMURAMOYL-L-ALANINE AMIDASE-RELATED"/>
    <property type="match status" value="1"/>
</dbReference>
<dbReference type="RefSeq" id="WP_244412242.1">
    <property type="nucleotide sequence ID" value="NZ_AP025564.1"/>
</dbReference>
<dbReference type="InterPro" id="IPR051922">
    <property type="entry name" value="Bact_Sporulation_Assoc"/>
</dbReference>
<dbReference type="InterPro" id="IPR002901">
    <property type="entry name" value="MGlyc_endo_b_GlcNAc-like_dom"/>
</dbReference>
<gene>
    <name evidence="4" type="ORF">CE91St30_13130</name>
</gene>
<feature type="compositionally biased region" description="Acidic residues" evidence="1">
    <location>
        <begin position="74"/>
        <end position="87"/>
    </location>
</feature>
<proteinExistence type="predicted"/>
<evidence type="ECO:0000256" key="1">
    <source>
        <dbReference type="SAM" id="MobiDB-lite"/>
    </source>
</evidence>
<accession>A0ABM7WIB0</accession>
<name>A0ABM7WIB0_9ACTN</name>
<sequence>MVLTETSRPKKVLACLLSLTLAFGMVPYAYADDGEPVDSQGLPANEATGENAGAPTDDSAQDSVQDDKAASSDDAPEGLSEETESSEIADSNFEQTGDYASAITSEEIEEALAALDGGSVSALSLDSSDGVEVLAAGDTSVALFSGSDRYDTAAKQAVYGWSASKSEYVIVAGSNGWPDALAASSLAGALECPVLLTPADSLASSTSDAIAQIGATKAIIVGGEPTVSANVKKQLEGKGLAVERLEGADRFGTQLAIYQYGIDNNLWDGSRYVAATSGYYFTDALSFAPAAYKQKIPIFLTTEAGGFTEAQERALGNAAKTKSNLFANAPILLGGTNRVSTATAAYLKGVSASAVGGAASTTRLEGADRYDTSSKIATWAVSNAGCTWNGAAFATGTSPNDALGGGALQGKDGSVLLLVDSASYNPCLNALLPSKGSVTSLKFFGGTPSVSTEVRNQIISSLDDVSISYTDYAIGLDRLTSLEYSATKPYNGSLTTSEVRSALDPATSMYGTSSFLQFAVLSDGYSGMSAAQLDAFIASRVGYSERAYGVTSKLRNTGAYFIAAAKKYNINEVYLVCHAALESGWGCSKLAQGTVSGYSGYLNFYGIGAYDIDPNNGGAALAKSKGWTTPEKAILGAAEWIKNNYVNPTVSSAGVSGAQNTLYKMKWDVKRAVSSSQVWHQYATDIYWPSSIARIMSEFYSYSNVSLKDSGLRYEVPRYQ</sequence>
<evidence type="ECO:0000313" key="5">
    <source>
        <dbReference type="Proteomes" id="UP001320544"/>
    </source>
</evidence>
<feature type="domain" description="Mannosyl-glycoprotein endo-beta-N-acetylglucosamidase-like" evidence="3">
    <location>
        <begin position="544"/>
        <end position="703"/>
    </location>
</feature>
<reference evidence="4 5" key="1">
    <citation type="submission" date="2022-01" db="EMBL/GenBank/DDBJ databases">
        <title>Novel bile acid biosynthetic pathways are enriched in the microbiome of centenarians.</title>
        <authorList>
            <person name="Sato Y."/>
            <person name="Atarashi K."/>
            <person name="Plichta R.D."/>
            <person name="Arai Y."/>
            <person name="Sasajima S."/>
            <person name="Kearney M.S."/>
            <person name="Suda W."/>
            <person name="Takeshita K."/>
            <person name="Sasaki T."/>
            <person name="Okamoto S."/>
            <person name="Skelly N.A."/>
            <person name="Okamura Y."/>
            <person name="Vlamakis H."/>
            <person name="Li Y."/>
            <person name="Tanoue T."/>
            <person name="Takei H."/>
            <person name="Nittono H."/>
            <person name="Narushima S."/>
            <person name="Irie J."/>
            <person name="Itoh H."/>
            <person name="Moriya K."/>
            <person name="Sugiura Y."/>
            <person name="Suematsu M."/>
            <person name="Moritoki N."/>
            <person name="Shibata S."/>
            <person name="Littman R.D."/>
            <person name="Fischbach A.M."/>
            <person name="Uwamino Y."/>
            <person name="Inoue T."/>
            <person name="Honda A."/>
            <person name="Hattori M."/>
            <person name="Murai T."/>
            <person name="Xavier J.R."/>
            <person name="Hirose N."/>
            <person name="Honda K."/>
        </authorList>
    </citation>
    <scope>NUCLEOTIDE SEQUENCE [LARGE SCALE GENOMIC DNA]</scope>
    <source>
        <strain evidence="4 5">CE91-St30</strain>
    </source>
</reference>
<organism evidence="4 5">
    <name type="scientific">Raoultibacter timonensis</name>
    <dbReference type="NCBI Taxonomy" id="1907662"/>
    <lineage>
        <taxon>Bacteria</taxon>
        <taxon>Bacillati</taxon>
        <taxon>Actinomycetota</taxon>
        <taxon>Coriobacteriia</taxon>
        <taxon>Eggerthellales</taxon>
        <taxon>Eggerthellaceae</taxon>
        <taxon>Raoultibacter</taxon>
    </lineage>
</organism>
<dbReference type="Gene3D" id="3.40.50.12090">
    <property type="match status" value="1"/>
</dbReference>
<dbReference type="Pfam" id="PF04122">
    <property type="entry name" value="CW_binding_2"/>
    <property type="match status" value="3"/>
</dbReference>
<dbReference type="EMBL" id="AP025564">
    <property type="protein sequence ID" value="BDE95980.1"/>
    <property type="molecule type" value="Genomic_DNA"/>
</dbReference>
<feature type="chain" id="PRO_5045548741" description="Mannosyl-glycoprotein endo-beta-N-acetylglucosamidase-like domain-containing protein" evidence="2">
    <location>
        <begin position="32"/>
        <end position="720"/>
    </location>
</feature>
<keyword evidence="2" id="KW-0732">Signal</keyword>
<dbReference type="SMART" id="SM00047">
    <property type="entry name" value="LYZ2"/>
    <property type="match status" value="1"/>
</dbReference>
<dbReference type="Pfam" id="PF01832">
    <property type="entry name" value="Glucosaminidase"/>
    <property type="match status" value="1"/>
</dbReference>
<dbReference type="PANTHER" id="PTHR30032:SF8">
    <property type="entry name" value="GERMINATION-SPECIFIC N-ACETYLMURAMOYL-L-ALANINE AMIDASE"/>
    <property type="match status" value="1"/>
</dbReference>
<feature type="signal peptide" evidence="2">
    <location>
        <begin position="1"/>
        <end position="31"/>
    </location>
</feature>
<evidence type="ECO:0000256" key="2">
    <source>
        <dbReference type="SAM" id="SignalP"/>
    </source>
</evidence>
<evidence type="ECO:0000259" key="3">
    <source>
        <dbReference type="SMART" id="SM00047"/>
    </source>
</evidence>
<keyword evidence="5" id="KW-1185">Reference proteome</keyword>
<feature type="region of interest" description="Disordered" evidence="1">
    <location>
        <begin position="30"/>
        <end position="94"/>
    </location>
</feature>